<evidence type="ECO:0000313" key="5">
    <source>
        <dbReference type="EMBL" id="TYS54454.1"/>
    </source>
</evidence>
<keyword evidence="2" id="KW-0012">Acyltransferase</keyword>
<dbReference type="CDD" id="cd04301">
    <property type="entry name" value="NAT_SF"/>
    <property type="match status" value="1"/>
</dbReference>
<dbReference type="InterPro" id="IPR016181">
    <property type="entry name" value="Acyl_CoA_acyltransferase"/>
</dbReference>
<reference evidence="5 7" key="2">
    <citation type="submission" date="2019-08" db="EMBL/GenBank/DDBJ databases">
        <title>Bacillus genomes from the desert of Cuatro Cienegas, Coahuila.</title>
        <authorList>
            <person name="Olmedo-Alvarez G."/>
        </authorList>
    </citation>
    <scope>NUCLEOTIDE SEQUENCE [LARGE SCALE GENOMIC DNA]</scope>
    <source>
        <strain evidence="5 7">CH88_3T</strain>
    </source>
</reference>
<dbReference type="InterPro" id="IPR050680">
    <property type="entry name" value="YpeA/RimI_acetyltransf"/>
</dbReference>
<feature type="domain" description="N-acetyltransferase" evidence="3">
    <location>
        <begin position="1"/>
        <end position="165"/>
    </location>
</feature>
<reference evidence="4 6" key="1">
    <citation type="submission" date="2017-04" db="EMBL/GenBank/DDBJ databases">
        <title>Complete Genome Sequence of the Bacillus horikoshii 20a strain from Cuatro Cienegas, Coahuila, Mexico.</title>
        <authorList>
            <person name="Zarza E."/>
            <person name="Alcaraz L.D."/>
            <person name="Aguilar-Salinas B."/>
            <person name="Islas A."/>
            <person name="Olmedo-Alvarez G."/>
        </authorList>
    </citation>
    <scope>NUCLEOTIDE SEQUENCE [LARGE SCALE GENOMIC DNA]</scope>
    <source>
        <strain evidence="4 6">20a</strain>
    </source>
</reference>
<evidence type="ECO:0000313" key="4">
    <source>
        <dbReference type="EMBL" id="ART75433.1"/>
    </source>
</evidence>
<dbReference type="RefSeq" id="WP_010198845.1">
    <property type="nucleotide sequence ID" value="NZ_CP020880.1"/>
</dbReference>
<dbReference type="PANTHER" id="PTHR43420">
    <property type="entry name" value="ACETYLTRANSFERASE"/>
    <property type="match status" value="1"/>
</dbReference>
<dbReference type="SUPFAM" id="SSF55729">
    <property type="entry name" value="Acyl-CoA N-acyltransferases (Nat)"/>
    <property type="match status" value="1"/>
</dbReference>
<keyword evidence="6" id="KW-1185">Reference proteome</keyword>
<protein>
    <submittedName>
        <fullName evidence="5">GNAT family N-acetyltransferase</fullName>
    </submittedName>
</protein>
<accession>A0A1Y0CJG8</accession>
<dbReference type="AlphaFoldDB" id="A0A1Y0CJG8"/>
<sequence>MEIRKLTPTDAENYRTIRLEALKNKPEAFSSSYEDEIDYSVEKYRGRFNNDHTYTFGAFKGDNLVGTVTLICETKKKIKHRATIVAMYVKPDQRKLGVGKALMNEAINKAKDLKEIEQIYLAVTAGNEFAKRLYTSLGFVTYGVDRNGLKIEDTYFDEELMVLEL</sequence>
<keyword evidence="1" id="KW-0808">Transferase</keyword>
<evidence type="ECO:0000256" key="1">
    <source>
        <dbReference type="ARBA" id="ARBA00022679"/>
    </source>
</evidence>
<evidence type="ECO:0000259" key="3">
    <source>
        <dbReference type="PROSITE" id="PS51186"/>
    </source>
</evidence>
<gene>
    <name evidence="4" type="ORF">B4U37_04960</name>
    <name evidence="5" type="ORF">FZC74_20310</name>
</gene>
<evidence type="ECO:0000256" key="2">
    <source>
        <dbReference type="ARBA" id="ARBA00023315"/>
    </source>
</evidence>
<dbReference type="Pfam" id="PF00583">
    <property type="entry name" value="Acetyltransf_1"/>
    <property type="match status" value="1"/>
</dbReference>
<name>A0A1Y0CJG8_9BACI</name>
<dbReference type="KEGG" id="bhk:B4U37_04960"/>
<dbReference type="EMBL" id="VTEU01000015">
    <property type="protein sequence ID" value="TYS54454.1"/>
    <property type="molecule type" value="Genomic_DNA"/>
</dbReference>
<dbReference type="Proteomes" id="UP000323393">
    <property type="component" value="Unassembled WGS sequence"/>
</dbReference>
<dbReference type="PANTHER" id="PTHR43420:SF12">
    <property type="entry name" value="N-ACETYLTRANSFERASE DOMAIN-CONTAINING PROTEIN"/>
    <property type="match status" value="1"/>
</dbReference>
<proteinExistence type="predicted"/>
<dbReference type="Proteomes" id="UP000195573">
    <property type="component" value="Chromosome"/>
</dbReference>
<dbReference type="EMBL" id="CP020880">
    <property type="protein sequence ID" value="ART75433.1"/>
    <property type="molecule type" value="Genomic_DNA"/>
</dbReference>
<dbReference type="Gene3D" id="3.40.630.30">
    <property type="match status" value="1"/>
</dbReference>
<evidence type="ECO:0000313" key="6">
    <source>
        <dbReference type="Proteomes" id="UP000195573"/>
    </source>
</evidence>
<dbReference type="GeneID" id="96737778"/>
<dbReference type="GO" id="GO:0016747">
    <property type="term" value="F:acyltransferase activity, transferring groups other than amino-acyl groups"/>
    <property type="evidence" value="ECO:0007669"/>
    <property type="project" value="InterPro"/>
</dbReference>
<evidence type="ECO:0000313" key="7">
    <source>
        <dbReference type="Proteomes" id="UP000323393"/>
    </source>
</evidence>
<organism evidence="5 7">
    <name type="scientific">Sutcliffiella horikoshii</name>
    <dbReference type="NCBI Taxonomy" id="79883"/>
    <lineage>
        <taxon>Bacteria</taxon>
        <taxon>Bacillati</taxon>
        <taxon>Bacillota</taxon>
        <taxon>Bacilli</taxon>
        <taxon>Bacillales</taxon>
        <taxon>Bacillaceae</taxon>
        <taxon>Sutcliffiella</taxon>
    </lineage>
</organism>
<dbReference type="InterPro" id="IPR000182">
    <property type="entry name" value="GNAT_dom"/>
</dbReference>
<dbReference type="PROSITE" id="PS51186">
    <property type="entry name" value="GNAT"/>
    <property type="match status" value="1"/>
</dbReference>